<dbReference type="InterPro" id="IPR028098">
    <property type="entry name" value="Glyco_trans_4-like_N"/>
</dbReference>
<feature type="domain" description="Glycosyltransferase subfamily 4-like N-terminal" evidence="1">
    <location>
        <begin position="17"/>
        <end position="198"/>
    </location>
</feature>
<organism evidence="2 3">
    <name type="scientific">Steroidobacter gossypii</name>
    <dbReference type="NCBI Taxonomy" id="2805490"/>
    <lineage>
        <taxon>Bacteria</taxon>
        <taxon>Pseudomonadati</taxon>
        <taxon>Pseudomonadota</taxon>
        <taxon>Gammaproteobacteria</taxon>
        <taxon>Steroidobacterales</taxon>
        <taxon>Steroidobacteraceae</taxon>
        <taxon>Steroidobacter</taxon>
    </lineage>
</organism>
<sequence length="413" mass="45757">MRCLWISRHVPYPMNEGLKVYSAKLSEALAQAGAFVRVLGFGGTEAAPKNRARMEWVSVRGERRGQMVALLNRFPLTAAVDSTDAYRALLDEQLRESWDAIIFDSYGSGWALDRCKAYRASQLGSRCILVHVSHNHEEVLWRSMVKQAEAGLPKRLALWQNYYKVRALERRLVREVDLVSAITIEDEQALRAHRNDDNLLTLTPGYGGAVAPERVIDASVPRRAVIVGSFQWVVKRENLHRFVEHADARFAAAGIELVVAGDVPADLKQTLTATSRATRFEGFVSNLGPFLAQARIAIVPELIGGGFKLKFLDYIFGRVPVATVDAAAAGLPARLRADLITGGDFAELTSAIIENMDRLEHLNQLQSAAFEQARTLYRWEDRGLQLQQRIAELQQARTKSPARPSATAAAASA</sequence>
<comment type="caution">
    <text evidence="2">The sequence shown here is derived from an EMBL/GenBank/DDBJ whole genome shotgun (WGS) entry which is preliminary data.</text>
</comment>
<protein>
    <submittedName>
        <fullName evidence="2">Glycosyltransferase</fullName>
    </submittedName>
</protein>
<name>A0ABS1WQC0_9GAMM</name>
<evidence type="ECO:0000259" key="1">
    <source>
        <dbReference type="Pfam" id="PF13579"/>
    </source>
</evidence>
<dbReference type="SUPFAM" id="SSF53756">
    <property type="entry name" value="UDP-Glycosyltransferase/glycogen phosphorylase"/>
    <property type="match status" value="1"/>
</dbReference>
<evidence type="ECO:0000313" key="3">
    <source>
        <dbReference type="Proteomes" id="UP000661077"/>
    </source>
</evidence>
<dbReference type="Pfam" id="PF13692">
    <property type="entry name" value="Glyco_trans_1_4"/>
    <property type="match status" value="1"/>
</dbReference>
<dbReference type="Gene3D" id="3.40.50.2000">
    <property type="entry name" value="Glycogen Phosphorylase B"/>
    <property type="match status" value="2"/>
</dbReference>
<proteinExistence type="predicted"/>
<dbReference type="EMBL" id="JAEVLS010000001">
    <property type="protein sequence ID" value="MBM0103179.1"/>
    <property type="molecule type" value="Genomic_DNA"/>
</dbReference>
<dbReference type="Pfam" id="PF13579">
    <property type="entry name" value="Glyco_trans_4_4"/>
    <property type="match status" value="1"/>
</dbReference>
<reference evidence="2 3" key="1">
    <citation type="journal article" date="2021" name="Int. J. Syst. Evol. Microbiol.">
        <title>Steroidobacter gossypii sp. nov., isolated from soil of cotton cropping field.</title>
        <authorList>
            <person name="Huang R."/>
            <person name="Yang S."/>
            <person name="Zhen C."/>
            <person name="Liu W."/>
        </authorList>
    </citation>
    <scope>NUCLEOTIDE SEQUENCE [LARGE SCALE GENOMIC DNA]</scope>
    <source>
        <strain evidence="2 3">S1-65</strain>
    </source>
</reference>
<accession>A0ABS1WQC0</accession>
<gene>
    <name evidence="2" type="ORF">JM946_00400</name>
</gene>
<keyword evidence="3" id="KW-1185">Reference proteome</keyword>
<dbReference type="Proteomes" id="UP000661077">
    <property type="component" value="Unassembled WGS sequence"/>
</dbReference>
<evidence type="ECO:0000313" key="2">
    <source>
        <dbReference type="EMBL" id="MBM0103179.1"/>
    </source>
</evidence>